<dbReference type="GO" id="GO:0005829">
    <property type="term" value="C:cytosol"/>
    <property type="evidence" value="ECO:0007669"/>
    <property type="project" value="TreeGrafter"/>
</dbReference>
<dbReference type="FunFam" id="3.40.630.10:FF:000015">
    <property type="entry name" value="Aminoacyl-histidine dipeptidase PepD"/>
    <property type="match status" value="1"/>
</dbReference>
<sequence>MNEQLDTLEPTALWRHFRTFCDTPRPSGQEEAIIGKIVDWAEQRGLTCERDDTGNLLVRKPATPGHENAPGVILQSHVDMVAQAASGHDHDFTRDALDTFVEDGWLHARGTTLGADNGVGAAAALAILGESSLTHGPLEALFTVEEEASLVGARYLQKDWLSGHYLLNLDSESRGEVYIGCAGGNDVKVDHDFTLVAPGEGQTALSLSVSGLVGGHSGMDIDKGRANANVLLCACLWSLRDTGLQLISLDGGTMRNAITRDARAVFLVPEAARRLVTETVAAFQTREALLYEGVDDGLVLSVEDGEAAQAMTMEDSRKLLAVLTAMPYGIDRMSQTVPGIAESSNNIGVLRLENGHLHLGAMVRALRLESAEAINERFRALFSLIDVEAIAGEGYPGWAPQADSPLLARFLALHERELGREAEVKVIHAGLECGIIGAHYPGLDMISFGPTILGAHSPTERVELAAVEEFYALLKAMVTDLA</sequence>
<evidence type="ECO:0000256" key="3">
    <source>
        <dbReference type="ARBA" id="ARBA00022670"/>
    </source>
</evidence>
<dbReference type="PANTHER" id="PTHR43501:SF1">
    <property type="entry name" value="CYTOSOL NON-SPECIFIC DIPEPTIDASE"/>
    <property type="match status" value="1"/>
</dbReference>
<evidence type="ECO:0000256" key="6">
    <source>
        <dbReference type="ARBA" id="ARBA00022833"/>
    </source>
</evidence>
<dbReference type="PIRSF" id="PIRSF016599">
    <property type="entry name" value="Xaa-His_dipept"/>
    <property type="match status" value="1"/>
</dbReference>
<dbReference type="InterPro" id="IPR001160">
    <property type="entry name" value="Peptidase_M20C"/>
</dbReference>
<evidence type="ECO:0000259" key="19">
    <source>
        <dbReference type="Pfam" id="PF07687"/>
    </source>
</evidence>
<evidence type="ECO:0000256" key="18">
    <source>
        <dbReference type="ARBA" id="ARBA00078074"/>
    </source>
</evidence>
<evidence type="ECO:0000313" key="20">
    <source>
        <dbReference type="EMBL" id="MCX2524290.1"/>
    </source>
</evidence>
<keyword evidence="3" id="KW-0645">Protease</keyword>
<dbReference type="EC" id="3.4.13.18" evidence="11"/>
<dbReference type="GO" id="GO:0070573">
    <property type="term" value="F:metallodipeptidase activity"/>
    <property type="evidence" value="ECO:0007669"/>
    <property type="project" value="TreeGrafter"/>
</dbReference>
<comment type="catalytic activity">
    <reaction evidence="10">
        <text>Hydrolysis of dipeptides, preferentially hydrophobic dipeptides including prolyl amino acids.</text>
        <dbReference type="EC" id="3.4.13.18"/>
    </reaction>
</comment>
<dbReference type="AlphaFoldDB" id="A0AA41ZGU2"/>
<dbReference type="InterPro" id="IPR011650">
    <property type="entry name" value="Peptidase_M20_dimer"/>
</dbReference>
<keyword evidence="5 20" id="KW-0378">Hydrolase</keyword>
<comment type="cofactor">
    <cofactor evidence="1">
        <name>Co(2+)</name>
        <dbReference type="ChEBI" id="CHEBI:48828"/>
    </cofactor>
</comment>
<gene>
    <name evidence="20" type="primary">pepD</name>
    <name evidence="20" type="ORF">OQ287_08555</name>
</gene>
<keyword evidence="21" id="KW-1185">Reference proteome</keyword>
<dbReference type="PRINTS" id="PR00934">
    <property type="entry name" value="XHISDIPTASE"/>
</dbReference>
<evidence type="ECO:0000256" key="5">
    <source>
        <dbReference type="ARBA" id="ARBA00022801"/>
    </source>
</evidence>
<evidence type="ECO:0000256" key="12">
    <source>
        <dbReference type="ARBA" id="ARBA00044252"/>
    </source>
</evidence>
<dbReference type="InterPro" id="IPR002933">
    <property type="entry name" value="Peptidase_M20"/>
</dbReference>
<keyword evidence="4" id="KW-0479">Metal-binding</keyword>
<evidence type="ECO:0000256" key="4">
    <source>
        <dbReference type="ARBA" id="ARBA00022723"/>
    </source>
</evidence>
<feature type="domain" description="Peptidase M20 dimerisation" evidence="19">
    <location>
        <begin position="209"/>
        <end position="272"/>
    </location>
</feature>
<dbReference type="Pfam" id="PF07687">
    <property type="entry name" value="M20_dimer"/>
    <property type="match status" value="1"/>
</dbReference>
<evidence type="ECO:0000256" key="10">
    <source>
        <dbReference type="ARBA" id="ARBA00036421"/>
    </source>
</evidence>
<organism evidence="20 21">
    <name type="scientific">Larsenimonas rhizosphaerae</name>
    <dbReference type="NCBI Taxonomy" id="2944682"/>
    <lineage>
        <taxon>Bacteria</taxon>
        <taxon>Pseudomonadati</taxon>
        <taxon>Pseudomonadota</taxon>
        <taxon>Gammaproteobacteria</taxon>
        <taxon>Oceanospirillales</taxon>
        <taxon>Halomonadaceae</taxon>
        <taxon>Larsenimonas</taxon>
    </lineage>
</organism>
<dbReference type="SUPFAM" id="SSF53187">
    <property type="entry name" value="Zn-dependent exopeptidases"/>
    <property type="match status" value="1"/>
</dbReference>
<dbReference type="RefSeq" id="WP_265896174.1">
    <property type="nucleotide sequence ID" value="NZ_JAPIVE010000002.1"/>
</dbReference>
<proteinExistence type="inferred from homology"/>
<evidence type="ECO:0000256" key="7">
    <source>
        <dbReference type="ARBA" id="ARBA00022997"/>
    </source>
</evidence>
<dbReference type="PANTHER" id="PTHR43501">
    <property type="entry name" value="CYTOSOL NON-SPECIFIC DIPEPTIDASE"/>
    <property type="match status" value="1"/>
</dbReference>
<dbReference type="Gene3D" id="3.40.630.10">
    <property type="entry name" value="Zn peptidases"/>
    <property type="match status" value="2"/>
</dbReference>
<evidence type="ECO:0000256" key="13">
    <source>
        <dbReference type="ARBA" id="ARBA00061423"/>
    </source>
</evidence>
<keyword evidence="9" id="KW-0170">Cobalt</keyword>
<comment type="similarity">
    <text evidence="13">Belongs to the peptidase M20C family.</text>
</comment>
<evidence type="ECO:0000256" key="9">
    <source>
        <dbReference type="ARBA" id="ARBA00023285"/>
    </source>
</evidence>
<evidence type="ECO:0000256" key="11">
    <source>
        <dbReference type="ARBA" id="ARBA00038976"/>
    </source>
</evidence>
<keyword evidence="6" id="KW-0862">Zinc</keyword>
<dbReference type="Proteomes" id="UP001165678">
    <property type="component" value="Unassembled WGS sequence"/>
</dbReference>
<reference evidence="20" key="1">
    <citation type="submission" date="2022-11" db="EMBL/GenBank/DDBJ databases">
        <title>Larsenimonas rhizosphaerae sp. nov., isolated from a tidal mudflat.</title>
        <authorList>
            <person name="Lee S.D."/>
            <person name="Kim I.S."/>
        </authorList>
    </citation>
    <scope>NUCLEOTIDE SEQUENCE</scope>
    <source>
        <strain evidence="20">GH2-1</strain>
    </source>
</reference>
<evidence type="ECO:0000256" key="16">
    <source>
        <dbReference type="ARBA" id="ARBA00076004"/>
    </source>
</evidence>
<evidence type="ECO:0000256" key="8">
    <source>
        <dbReference type="ARBA" id="ARBA00023049"/>
    </source>
</evidence>
<evidence type="ECO:0000256" key="2">
    <source>
        <dbReference type="ARBA" id="ARBA00001947"/>
    </source>
</evidence>
<accession>A0AA41ZGU2</accession>
<protein>
    <recommendedName>
        <fullName evidence="14">Cytosol non-specific dipeptidase</fullName>
        <ecNumber evidence="11">3.4.13.18</ecNumber>
    </recommendedName>
    <alternativeName>
        <fullName evidence="17">Aminoacyl-histidine dipeptidase</fullName>
    </alternativeName>
    <alternativeName>
        <fullName evidence="16">Beta-alanyl-histidine dipeptidase</fullName>
    </alternativeName>
    <alternativeName>
        <fullName evidence="15">Carnosinase</fullName>
    </alternativeName>
    <alternativeName>
        <fullName evidence="12">Peptidase D</fullName>
    </alternativeName>
    <alternativeName>
        <fullName evidence="18">Xaa-His dipeptidase</fullName>
    </alternativeName>
</protein>
<dbReference type="EMBL" id="JAPIVE010000002">
    <property type="protein sequence ID" value="MCX2524290.1"/>
    <property type="molecule type" value="Genomic_DNA"/>
</dbReference>
<dbReference type="GO" id="GO:0046872">
    <property type="term" value="F:metal ion binding"/>
    <property type="evidence" value="ECO:0007669"/>
    <property type="project" value="UniProtKB-KW"/>
</dbReference>
<dbReference type="Pfam" id="PF01546">
    <property type="entry name" value="Peptidase_M20"/>
    <property type="match status" value="1"/>
</dbReference>
<dbReference type="NCBIfam" id="TIGR01893">
    <property type="entry name" value="aa-his-dipept"/>
    <property type="match status" value="1"/>
</dbReference>
<evidence type="ECO:0000256" key="14">
    <source>
        <dbReference type="ARBA" id="ARBA00071271"/>
    </source>
</evidence>
<name>A0AA41ZGU2_9GAMM</name>
<evidence type="ECO:0000256" key="15">
    <source>
        <dbReference type="ARBA" id="ARBA00075285"/>
    </source>
</evidence>
<keyword evidence="8" id="KW-0482">Metalloprotease</keyword>
<keyword evidence="7 20" id="KW-0224">Dipeptidase</keyword>
<evidence type="ECO:0000256" key="1">
    <source>
        <dbReference type="ARBA" id="ARBA00001941"/>
    </source>
</evidence>
<evidence type="ECO:0000256" key="17">
    <source>
        <dbReference type="ARBA" id="ARBA00077688"/>
    </source>
</evidence>
<comment type="caution">
    <text evidence="20">The sequence shown here is derived from an EMBL/GenBank/DDBJ whole genome shotgun (WGS) entry which is preliminary data.</text>
</comment>
<evidence type="ECO:0000313" key="21">
    <source>
        <dbReference type="Proteomes" id="UP001165678"/>
    </source>
</evidence>
<dbReference type="GO" id="GO:0006508">
    <property type="term" value="P:proteolysis"/>
    <property type="evidence" value="ECO:0007669"/>
    <property type="project" value="UniProtKB-KW"/>
</dbReference>
<dbReference type="FunFam" id="3.40.630.10:FF:000018">
    <property type="entry name" value="Aminoacyl-histidine dipeptidase PepD"/>
    <property type="match status" value="1"/>
</dbReference>
<comment type="cofactor">
    <cofactor evidence="2">
        <name>Zn(2+)</name>
        <dbReference type="ChEBI" id="CHEBI:29105"/>
    </cofactor>
</comment>